<dbReference type="SUPFAM" id="SSF81901">
    <property type="entry name" value="HCP-like"/>
    <property type="match status" value="1"/>
</dbReference>
<evidence type="ECO:0000256" key="1">
    <source>
        <dbReference type="SAM" id="Phobius"/>
    </source>
</evidence>
<keyword evidence="1" id="KW-0472">Membrane</keyword>
<gene>
    <name evidence="2" type="ORF">NCTC10529_00981</name>
</gene>
<keyword evidence="1" id="KW-1133">Transmembrane helix</keyword>
<sequence>MTPILPTPTQVHDCTLQLAAGKPTSYPELVQGYAQLRLADFSAMLVEWTLPHDAAHSQPLPQVAEAIKQPDLSPEQSAKLLAWLQQQTQQGQRTAALYWAYLLAKGLFTEQQPQKAAKIAQYFAQQGDWRASRLLGEMLAAAPLAAPVLLQQELQAACTEWQKTHPQHSNEQVQAACERFCQAPIAIKHRAKQYLEQAIAQGSPTAPQRLRGLTALGLLSAQNAPKRHQSIADFLELQLNASQPIHDANDDPDILVLPDHIYLPVADDDERPTWYKPAMYGAFALFALIVFTVFAKLFFIR</sequence>
<reference evidence="2 3" key="1">
    <citation type="submission" date="2018-06" db="EMBL/GenBank/DDBJ databases">
        <authorList>
            <consortium name="Pathogen Informatics"/>
            <person name="Doyle S."/>
        </authorList>
    </citation>
    <scope>NUCLEOTIDE SEQUENCE [LARGE SCALE GENOMIC DNA]</scope>
    <source>
        <strain evidence="2 3">NCTC10529</strain>
    </source>
</reference>
<dbReference type="RefSeq" id="WP_003785531.1">
    <property type="nucleotide sequence ID" value="NZ_CP050136.1"/>
</dbReference>
<dbReference type="Gene3D" id="1.25.40.10">
    <property type="entry name" value="Tetratricopeptide repeat domain"/>
    <property type="match status" value="1"/>
</dbReference>
<dbReference type="InterPro" id="IPR011990">
    <property type="entry name" value="TPR-like_helical_dom_sf"/>
</dbReference>
<dbReference type="EMBL" id="LS483426">
    <property type="protein sequence ID" value="SQH24787.1"/>
    <property type="molecule type" value="Genomic_DNA"/>
</dbReference>
<evidence type="ECO:0000313" key="2">
    <source>
        <dbReference type="EMBL" id="SQH24787.1"/>
    </source>
</evidence>
<keyword evidence="1" id="KW-0812">Transmembrane</keyword>
<proteinExistence type="predicted"/>
<dbReference type="Proteomes" id="UP000248598">
    <property type="component" value="Chromosome 1"/>
</dbReference>
<organism evidence="2 3">
    <name type="scientific">Kingella kingae</name>
    <dbReference type="NCBI Taxonomy" id="504"/>
    <lineage>
        <taxon>Bacteria</taxon>
        <taxon>Pseudomonadati</taxon>
        <taxon>Pseudomonadota</taxon>
        <taxon>Betaproteobacteria</taxon>
        <taxon>Neisseriales</taxon>
        <taxon>Neisseriaceae</taxon>
        <taxon>Kingella</taxon>
    </lineage>
</organism>
<dbReference type="AlphaFoldDB" id="A0AAX2J4S3"/>
<dbReference type="KEGG" id="kki:KKKWG1_0854"/>
<dbReference type="GeneID" id="93262282"/>
<feature type="transmembrane region" description="Helical" evidence="1">
    <location>
        <begin position="278"/>
        <end position="299"/>
    </location>
</feature>
<accession>A0AAX2J4S3</accession>
<name>A0AAX2J4S3_KINKI</name>
<protein>
    <submittedName>
        <fullName evidence="2">Uncharacterized protein</fullName>
    </submittedName>
</protein>
<evidence type="ECO:0000313" key="3">
    <source>
        <dbReference type="Proteomes" id="UP000248598"/>
    </source>
</evidence>